<dbReference type="AlphaFoldDB" id="F2NRJ6"/>
<dbReference type="OrthoDB" id="356878at2"/>
<reference evidence="2" key="2">
    <citation type="submission" date="2011-04" db="EMBL/GenBank/DDBJ databases">
        <title>The complete genome of chromosome of Treponema succinifaciens DSM 2489.</title>
        <authorList>
            <person name="Lucas S."/>
            <person name="Copeland A."/>
            <person name="Lapidus A."/>
            <person name="Bruce D."/>
            <person name="Goodwin L."/>
            <person name="Pitluck S."/>
            <person name="Peters L."/>
            <person name="Kyrpides N."/>
            <person name="Mavromatis K."/>
            <person name="Ivanova N."/>
            <person name="Ovchinnikova G."/>
            <person name="Teshima H."/>
            <person name="Detter J.C."/>
            <person name="Tapia R."/>
            <person name="Han C."/>
            <person name="Land M."/>
            <person name="Hauser L."/>
            <person name="Markowitz V."/>
            <person name="Cheng J.-F."/>
            <person name="Hugenholtz P."/>
            <person name="Woyke T."/>
            <person name="Wu D."/>
            <person name="Gronow S."/>
            <person name="Wellnitz S."/>
            <person name="Brambilla E."/>
            <person name="Klenk H.-P."/>
            <person name="Eisen J.A."/>
        </authorList>
    </citation>
    <scope>NUCLEOTIDE SEQUENCE [LARGE SCALE GENOMIC DNA]</scope>
    <source>
        <strain evidence="2">ATCC 33096 / DSM 2489 / 6091</strain>
    </source>
</reference>
<proteinExistence type="predicted"/>
<accession>F2NRJ6</accession>
<reference evidence="1 2" key="1">
    <citation type="journal article" date="2011" name="Stand. Genomic Sci.">
        <title>Complete genome sequence of Treponema succinifaciens type strain (6091).</title>
        <authorList>
            <person name="Han C."/>
            <person name="Gronow S."/>
            <person name="Teshima H."/>
            <person name="Lapidus A."/>
            <person name="Nolan M."/>
            <person name="Lucas S."/>
            <person name="Hammon N."/>
            <person name="Deshpande S."/>
            <person name="Cheng J.F."/>
            <person name="Zeytun A."/>
            <person name="Tapia R."/>
            <person name="Goodwin L."/>
            <person name="Pitluck S."/>
            <person name="Liolios K."/>
            <person name="Pagani I."/>
            <person name="Ivanova N."/>
            <person name="Mavromatis K."/>
            <person name="Mikhailova N."/>
            <person name="Huntemann M."/>
            <person name="Pati A."/>
            <person name="Chen A."/>
            <person name="Palaniappan K."/>
            <person name="Land M."/>
            <person name="Hauser L."/>
            <person name="Brambilla E.M."/>
            <person name="Rohde M."/>
            <person name="Goker M."/>
            <person name="Woyke T."/>
            <person name="Bristow J."/>
            <person name="Eisen J.A."/>
            <person name="Markowitz V."/>
            <person name="Hugenholtz P."/>
            <person name="Kyrpides N.C."/>
            <person name="Klenk H.P."/>
            <person name="Detter J.C."/>
        </authorList>
    </citation>
    <scope>NUCLEOTIDE SEQUENCE [LARGE SCALE GENOMIC DNA]</scope>
    <source>
        <strain evidence="2">ATCC 33096 / DSM 2489 / 6091</strain>
    </source>
</reference>
<dbReference type="RefSeq" id="WP_013701107.1">
    <property type="nucleotide sequence ID" value="NC_015385.1"/>
</dbReference>
<evidence type="ECO:0000313" key="2">
    <source>
        <dbReference type="Proteomes" id="UP000006852"/>
    </source>
</evidence>
<protein>
    <submittedName>
        <fullName evidence="1">Uncharacterized protein</fullName>
    </submittedName>
</protein>
<dbReference type="STRING" id="869209.Tresu_0890"/>
<dbReference type="eggNOG" id="ENOG502Z85M">
    <property type="taxonomic scope" value="Bacteria"/>
</dbReference>
<dbReference type="HOGENOM" id="CLU_063790_0_0_12"/>
<gene>
    <name evidence="1" type="ordered locus">Tresu_0890</name>
</gene>
<organism evidence="1 2">
    <name type="scientific">Treponema succinifaciens (strain ATCC 33096 / DSM 2489 / 6091)</name>
    <dbReference type="NCBI Taxonomy" id="869209"/>
    <lineage>
        <taxon>Bacteria</taxon>
        <taxon>Pseudomonadati</taxon>
        <taxon>Spirochaetota</taxon>
        <taxon>Spirochaetia</taxon>
        <taxon>Spirochaetales</taxon>
        <taxon>Treponemataceae</taxon>
        <taxon>Treponema</taxon>
    </lineage>
</organism>
<dbReference type="EMBL" id="CP002631">
    <property type="protein sequence ID" value="AEB13814.1"/>
    <property type="molecule type" value="Genomic_DNA"/>
</dbReference>
<name>F2NRJ6_TRES6</name>
<dbReference type="KEGG" id="tsu:Tresu_0890"/>
<dbReference type="GeneID" id="302998058"/>
<keyword evidence="2" id="KW-1185">Reference proteome</keyword>
<sequence length="280" mass="31406">MEFDLKKLPCFGVAGNFTGHLEQAGEAVEFQNVKTKEKNAPKAIFPTYIPNAKNLVPEFLGTFPFDSGKIIFPHGEEKLQIEPECALILNAEWNGAKLKSLVPVKFGASNDCSIRKPGAKKISMKKNWGKCSKGLSENLISIDGFFEKGNIAKYRIACFLFRDGKIFEYGEDSPVKGYSYIFEKLTNWLIEKFNTQKDEGTAENVGKYLVSIGSPEQIMVSIGATRYTEFGETNFLKDGDESIVILYPDKYSNTEIKEMAAENSFSDKEISVLRQKIILQ</sequence>
<dbReference type="Proteomes" id="UP000006852">
    <property type="component" value="Chromosome"/>
</dbReference>
<dbReference type="InterPro" id="IPR043776">
    <property type="entry name" value="DUF5718"/>
</dbReference>
<evidence type="ECO:0000313" key="1">
    <source>
        <dbReference type="EMBL" id="AEB13814.1"/>
    </source>
</evidence>
<dbReference type="Pfam" id="PF18985">
    <property type="entry name" value="DUF5718"/>
    <property type="match status" value="1"/>
</dbReference>